<dbReference type="EMBL" id="JAGTJQ010000003">
    <property type="protein sequence ID" value="KAH7035992.1"/>
    <property type="molecule type" value="Genomic_DNA"/>
</dbReference>
<keyword evidence="3" id="KW-1185">Reference proteome</keyword>
<evidence type="ECO:0000256" key="1">
    <source>
        <dbReference type="SAM" id="MobiDB-lite"/>
    </source>
</evidence>
<dbReference type="OrthoDB" id="2020070at2759"/>
<sequence length="117" mass="12528">MRRRRRRRRRDAIPVLAGVARPRPCSGAAAARRGGRGADLGLAKVVLWEPCPRTRDALEWLSRDMGIKVEVGPRGGASSQKGAGDATTGSVTSVRWKGGGNGEGVVLQVNEYYAWSG</sequence>
<dbReference type="GeneID" id="70182974"/>
<proteinExistence type="predicted"/>
<accession>A0A9P8YCY9</accession>
<reference evidence="2" key="1">
    <citation type="journal article" date="2021" name="Nat. Commun.">
        <title>Genetic determinants of endophytism in the Arabidopsis root mycobiome.</title>
        <authorList>
            <person name="Mesny F."/>
            <person name="Miyauchi S."/>
            <person name="Thiergart T."/>
            <person name="Pickel B."/>
            <person name="Atanasova L."/>
            <person name="Karlsson M."/>
            <person name="Huettel B."/>
            <person name="Barry K.W."/>
            <person name="Haridas S."/>
            <person name="Chen C."/>
            <person name="Bauer D."/>
            <person name="Andreopoulos W."/>
            <person name="Pangilinan J."/>
            <person name="LaButti K."/>
            <person name="Riley R."/>
            <person name="Lipzen A."/>
            <person name="Clum A."/>
            <person name="Drula E."/>
            <person name="Henrissat B."/>
            <person name="Kohler A."/>
            <person name="Grigoriev I.V."/>
            <person name="Martin F.M."/>
            <person name="Hacquard S."/>
        </authorList>
    </citation>
    <scope>NUCLEOTIDE SEQUENCE</scope>
    <source>
        <strain evidence="2">MPI-CAGE-CH-0230</strain>
    </source>
</reference>
<feature type="compositionally biased region" description="Polar residues" evidence="1">
    <location>
        <begin position="77"/>
        <end position="93"/>
    </location>
</feature>
<dbReference type="RefSeq" id="XP_046016085.1">
    <property type="nucleotide sequence ID" value="XM_046153428.1"/>
</dbReference>
<evidence type="ECO:0000313" key="3">
    <source>
        <dbReference type="Proteomes" id="UP000756346"/>
    </source>
</evidence>
<feature type="region of interest" description="Disordered" evidence="1">
    <location>
        <begin position="71"/>
        <end position="103"/>
    </location>
</feature>
<dbReference type="AlphaFoldDB" id="A0A9P8YCY9"/>
<gene>
    <name evidence="2" type="ORF">B0I36DRAFT_319508</name>
</gene>
<dbReference type="Proteomes" id="UP000756346">
    <property type="component" value="Unassembled WGS sequence"/>
</dbReference>
<name>A0A9P8YCY9_9PEZI</name>
<evidence type="ECO:0000313" key="2">
    <source>
        <dbReference type="EMBL" id="KAH7035992.1"/>
    </source>
</evidence>
<comment type="caution">
    <text evidence="2">The sequence shown here is derived from an EMBL/GenBank/DDBJ whole genome shotgun (WGS) entry which is preliminary data.</text>
</comment>
<organism evidence="2 3">
    <name type="scientific">Microdochium trichocladiopsis</name>
    <dbReference type="NCBI Taxonomy" id="1682393"/>
    <lineage>
        <taxon>Eukaryota</taxon>
        <taxon>Fungi</taxon>
        <taxon>Dikarya</taxon>
        <taxon>Ascomycota</taxon>
        <taxon>Pezizomycotina</taxon>
        <taxon>Sordariomycetes</taxon>
        <taxon>Xylariomycetidae</taxon>
        <taxon>Xylariales</taxon>
        <taxon>Microdochiaceae</taxon>
        <taxon>Microdochium</taxon>
    </lineage>
</organism>
<protein>
    <submittedName>
        <fullName evidence="2">Uncharacterized protein</fullName>
    </submittedName>
</protein>